<keyword evidence="5" id="KW-0175">Coiled coil</keyword>
<dbReference type="FunFam" id="1.25.40.430:FF:000003">
    <property type="entry name" value="Checkpoint serine/threonine-protein kinase BUB1"/>
    <property type="match status" value="1"/>
</dbReference>
<feature type="compositionally biased region" description="Low complexity" evidence="6">
    <location>
        <begin position="242"/>
        <end position="255"/>
    </location>
</feature>
<dbReference type="GO" id="GO:0005524">
    <property type="term" value="F:ATP binding"/>
    <property type="evidence" value="ECO:0007669"/>
    <property type="project" value="InterPro"/>
</dbReference>
<dbReference type="InterPro" id="IPR011009">
    <property type="entry name" value="Kinase-like_dom_sf"/>
</dbReference>
<keyword evidence="2" id="KW-0158">Chromosome</keyword>
<dbReference type="RefSeq" id="XP_020436696.1">
    <property type="nucleotide sequence ID" value="XM_020572579.1"/>
</dbReference>
<feature type="compositionally biased region" description="Low complexity" evidence="6">
    <location>
        <begin position="450"/>
        <end position="468"/>
    </location>
</feature>
<dbReference type="InterPro" id="IPR000719">
    <property type="entry name" value="Prot_kinase_dom"/>
</dbReference>
<evidence type="ECO:0000256" key="1">
    <source>
        <dbReference type="ARBA" id="ARBA00004629"/>
    </source>
</evidence>
<feature type="region of interest" description="Disordered" evidence="6">
    <location>
        <begin position="221"/>
        <end position="280"/>
    </location>
</feature>
<feature type="coiled-coil region" evidence="5">
    <location>
        <begin position="30"/>
        <end position="57"/>
    </location>
</feature>
<feature type="region of interest" description="Disordered" evidence="6">
    <location>
        <begin position="310"/>
        <end position="344"/>
    </location>
</feature>
<evidence type="ECO:0000259" key="7">
    <source>
        <dbReference type="PROSITE" id="PS50011"/>
    </source>
</evidence>
<evidence type="ECO:0000313" key="10">
    <source>
        <dbReference type="Proteomes" id="UP000001396"/>
    </source>
</evidence>
<accession>D3AZV9</accession>
<evidence type="ECO:0000256" key="3">
    <source>
        <dbReference type="ARBA" id="ARBA00022838"/>
    </source>
</evidence>
<reference evidence="9 10" key="1">
    <citation type="journal article" date="2011" name="Genome Res.">
        <title>Phylogeny-wide analysis of social amoeba genomes highlights ancient origins for complex intercellular communication.</title>
        <authorList>
            <person name="Heidel A.J."/>
            <person name="Lawal H.M."/>
            <person name="Felder M."/>
            <person name="Schilde C."/>
            <person name="Helps N.R."/>
            <person name="Tunggal B."/>
            <person name="Rivero F."/>
            <person name="John U."/>
            <person name="Schleicher M."/>
            <person name="Eichinger L."/>
            <person name="Platzer M."/>
            <person name="Noegel A.A."/>
            <person name="Schaap P."/>
            <person name="Gloeckner G."/>
        </authorList>
    </citation>
    <scope>NUCLEOTIDE SEQUENCE [LARGE SCALE GENOMIC DNA]</scope>
    <source>
        <strain evidence="10">ATCC 26659 / Pp 5 / PN500</strain>
    </source>
</reference>
<evidence type="ECO:0000259" key="8">
    <source>
        <dbReference type="PROSITE" id="PS51489"/>
    </source>
</evidence>
<dbReference type="GO" id="GO:0000776">
    <property type="term" value="C:kinetochore"/>
    <property type="evidence" value="ECO:0007669"/>
    <property type="project" value="UniProtKB-KW"/>
</dbReference>
<dbReference type="PROSITE" id="PS51489">
    <property type="entry name" value="BUB1_N"/>
    <property type="match status" value="1"/>
</dbReference>
<dbReference type="GeneID" id="31357102"/>
<comment type="subcellular location">
    <subcellularLocation>
        <location evidence="1">Chromosome</location>
        <location evidence="1">Centromere</location>
        <location evidence="1">Kinetochore</location>
    </subcellularLocation>
</comment>
<protein>
    <submittedName>
        <fullName evidence="9">Uncharacterized protein</fullName>
    </submittedName>
</protein>
<gene>
    <name evidence="9" type="primary">bub1</name>
    <name evidence="9" type="ORF">PPL_01573</name>
</gene>
<dbReference type="AlphaFoldDB" id="D3AZV9"/>
<feature type="domain" description="Protein kinase" evidence="7">
    <location>
        <begin position="787"/>
        <end position="1148"/>
    </location>
</feature>
<dbReference type="GO" id="GO:0007094">
    <property type="term" value="P:mitotic spindle assembly checkpoint signaling"/>
    <property type="evidence" value="ECO:0007669"/>
    <property type="project" value="InterPro"/>
</dbReference>
<dbReference type="Gene3D" id="1.25.40.430">
    <property type="match status" value="1"/>
</dbReference>
<feature type="region of interest" description="Disordered" evidence="6">
    <location>
        <begin position="446"/>
        <end position="473"/>
    </location>
</feature>
<dbReference type="PANTHER" id="PTHR14030">
    <property type="entry name" value="MITOTIC CHECKPOINT SERINE/THREONINE-PROTEIN KINASE BUB1"/>
    <property type="match status" value="1"/>
</dbReference>
<keyword evidence="10" id="KW-1185">Reference proteome</keyword>
<proteinExistence type="predicted"/>
<sequence>MSVSDWENVKENILPLKGGRDPSKLAMCTQQQKSANEDKIQQEKAQFEKELSEYKGEDPLDIWSRYVRWVQQSFIGGNMKKELIVLLERCTSMFVNNEKYRNDQRYMKLWIIYADMCRDPIEIFNYLETNKIGLTLSLFYEAKAIIYENKSNYQMADQSYQLGLKRQAQPLDRLKKRHDDFQRRMVVAMSKSAKEGGIIPSLSVGAADSVAPRAALGTLSTREAVGSERRSATATGAPLGASSLMSSMSKSGTLTGEKRKAPSSNSGMGGSFQIYNDESGVGEKVETNSKFLGKSGKSATESVRWEELEPELTKHKENSQAPSRWNDTKIVQKRQKSDSGPSFEIYCDADIDQNQQHTAASPDKLANYSRSNTVEQIQNNPLANHLKNSTLLSASVASSSVSSASAASSATASSSKKERVGYKKELFMVGNEELSFEEIRAKNWKPKKPTPVVSASASSMPAAPQPKQMAPPSPTMTIHTKEALKHVMSWFHSPIAFETKASSSVAHPPNNSNNNNNNQLDDDQKHLDNQENIDPATLPNQPQRPKITNGDIVKKTLFSNDEQTEDFIIYDRGDLVHTHDRIDQYIKQEIQAFEILEDPSLSNNVNTDQQAPPNTLTEKIKSSAFQASSGMGFKIFQDENVASAPKPNPLFGGAGNKAGGFTIFQDEPTAAAPKSNPLFGGQQQASSGLGFKIFQDENQSSSKPAAKSNPLFGNNAGGGFSVFQDPEPVVQTKQPAPKSNPLFGNNAGGGGFTIFQDPAEPVQPKPAPKIASPVSEPTIGYGDKTELIELKLVPESGVAEPYNEENKAMLEMCVSQHMATIESFTDYSSDPMPKVNNGLLPLDKSNPLTVKEHLTADRKILSVETDSMIMVAKINQPASVWEFYSQGQLVARLAQNEANEKLINKFLSFYSVYQFSDASVSLIEYAPAGTLEQLVNKVKSNGKSLEEPLKMFLAIDLLRSVSAIHNEYFIHANISPQNIYLSFTDQIETEWTSAAVGSWIQNGLKIGGFSRTIDLEMYGLDTTYNAPLAMFASHGFPVSVLKSRSSWRHDIDYLGIAGTLYFMVSDGKKLDDSKVEWNAATAKWKLCSVATDLKATLRINIWTEIIEQLLNATKQISLATLQQQLESYLEANPAKSKEIKRSLRKLKIECDS</sequence>
<dbReference type="PANTHER" id="PTHR14030:SF4">
    <property type="entry name" value="BUB1 KINASE, ISOFORM A-RELATED"/>
    <property type="match status" value="1"/>
</dbReference>
<evidence type="ECO:0000256" key="2">
    <source>
        <dbReference type="ARBA" id="ARBA00022454"/>
    </source>
</evidence>
<dbReference type="GO" id="GO:0004672">
    <property type="term" value="F:protein kinase activity"/>
    <property type="evidence" value="ECO:0007669"/>
    <property type="project" value="InterPro"/>
</dbReference>
<comment type="caution">
    <text evidence="9">The sequence shown here is derived from an EMBL/GenBank/DDBJ whole genome shotgun (WGS) entry which is preliminary data.</text>
</comment>
<dbReference type="Gene3D" id="1.10.510.10">
    <property type="entry name" value="Transferase(Phosphotransferase) domain 1"/>
    <property type="match status" value="1"/>
</dbReference>
<dbReference type="EMBL" id="ADBJ01000008">
    <property type="protein sequence ID" value="EFA84583.1"/>
    <property type="molecule type" value="Genomic_DNA"/>
</dbReference>
<dbReference type="Pfam" id="PF08311">
    <property type="entry name" value="Mad3_BUB1_I"/>
    <property type="match status" value="1"/>
</dbReference>
<dbReference type="GO" id="GO:0005634">
    <property type="term" value="C:nucleus"/>
    <property type="evidence" value="ECO:0007669"/>
    <property type="project" value="TreeGrafter"/>
</dbReference>
<evidence type="ECO:0000256" key="4">
    <source>
        <dbReference type="ARBA" id="ARBA00023328"/>
    </source>
</evidence>
<evidence type="ECO:0000313" key="9">
    <source>
        <dbReference type="EMBL" id="EFA84583.1"/>
    </source>
</evidence>
<dbReference type="GO" id="GO:0032991">
    <property type="term" value="C:protein-containing complex"/>
    <property type="evidence" value="ECO:0007669"/>
    <property type="project" value="UniProtKB-ARBA"/>
</dbReference>
<dbReference type="GO" id="GO:0051754">
    <property type="term" value="P:meiotic sister chromatid cohesion, centromeric"/>
    <property type="evidence" value="ECO:0007669"/>
    <property type="project" value="TreeGrafter"/>
</dbReference>
<dbReference type="OMA" id="NCEKGVG"/>
<dbReference type="InParanoid" id="D3AZV9"/>
<feature type="domain" description="BUB1 N-terminal" evidence="8">
    <location>
        <begin position="47"/>
        <end position="203"/>
    </location>
</feature>
<dbReference type="SUPFAM" id="SSF56112">
    <property type="entry name" value="Protein kinase-like (PK-like)"/>
    <property type="match status" value="1"/>
</dbReference>
<organism evidence="9 10">
    <name type="scientific">Heterostelium pallidum (strain ATCC 26659 / Pp 5 / PN500)</name>
    <name type="common">Cellular slime mold</name>
    <name type="synonym">Polysphondylium pallidum</name>
    <dbReference type="NCBI Taxonomy" id="670386"/>
    <lineage>
        <taxon>Eukaryota</taxon>
        <taxon>Amoebozoa</taxon>
        <taxon>Evosea</taxon>
        <taxon>Eumycetozoa</taxon>
        <taxon>Dictyostelia</taxon>
        <taxon>Acytosteliales</taxon>
        <taxon>Acytosteliaceae</taxon>
        <taxon>Heterostelium</taxon>
    </lineage>
</organism>
<keyword evidence="4" id="KW-0137">Centromere</keyword>
<evidence type="ECO:0000256" key="6">
    <source>
        <dbReference type="SAM" id="MobiDB-lite"/>
    </source>
</evidence>
<dbReference type="PROSITE" id="PS50011">
    <property type="entry name" value="PROTEIN_KINASE_DOM"/>
    <property type="match status" value="1"/>
</dbReference>
<dbReference type="SMART" id="SM00777">
    <property type="entry name" value="Mad3_BUB1_I"/>
    <property type="match status" value="1"/>
</dbReference>
<dbReference type="InterPro" id="IPR013212">
    <property type="entry name" value="Mad3/Bub1_I"/>
</dbReference>
<feature type="region of interest" description="Disordered" evidence="6">
    <location>
        <begin position="501"/>
        <end position="551"/>
    </location>
</feature>
<dbReference type="InterPro" id="IPR015661">
    <property type="entry name" value="Bub1/Mad3"/>
</dbReference>
<name>D3AZV9_HETP5</name>
<dbReference type="STRING" id="670386.D3AZV9"/>
<keyword evidence="3" id="KW-0995">Kinetochore</keyword>
<dbReference type="FunCoup" id="D3AZV9">
    <property type="interactions" value="50"/>
</dbReference>
<dbReference type="Proteomes" id="UP000001396">
    <property type="component" value="Unassembled WGS sequence"/>
</dbReference>
<evidence type="ECO:0000256" key="5">
    <source>
        <dbReference type="SAM" id="Coils"/>
    </source>
</evidence>